<proteinExistence type="predicted"/>
<keyword evidence="1" id="KW-0472">Membrane</keyword>
<feature type="domain" description="Ig-like" evidence="2">
    <location>
        <begin position="2760"/>
        <end position="2824"/>
    </location>
</feature>
<feature type="domain" description="Ig-like" evidence="2">
    <location>
        <begin position="1659"/>
        <end position="1723"/>
    </location>
</feature>
<dbReference type="STRING" id="84645.A0A498N178"/>
<sequence length="3201" mass="359459">MNSRLSALILLLLIPVKIMNSRLSALILLLLIPGFVTLDQLSVTCSEESICAVKGTEVTLRCFYSNINIKTVFWFSEKQSTNWRKNNEPEDLTLDSDYSGRVKHQISSSYSTLTISDVRERDSGEYQLMFIINDGVKHLSSAAVSLTVTDLQLRMNPVSTDPTDERTKLTCDSSCPLASGGRYYWMENGQRFADTWSPNTLVFISSDAGSFSCSHDQNRKHPSSSVCVSQSGCWDVTYTSTRVCALVNSTVDISCTYSHPSDHTLNKTFWHYGPSDGRSQDFKDLREEHQFAGRVEYVGNKLRIKDLKISDSGEYRFRINTDLNQYSGSPGVILTVTGMQTERSPAAVSEEEDVILSCSTKCTLNDNPTYIWYKNGRQVTDGFTKVNKLYLDSVSNEELQQYSCAVGDPASPESSTALLITVIILSALLILTLIGVLWYRRRKNSLAQKHEDTMESEQLGSDMLYENAAALSTVYTQQVHTGSLTLDRLSVTCSQKSICAVKGTEVTLTCSYSNNNITTVFWFSGKQSTNWRKNNEPEDLTLDSDYSGRVKHQISNSSSTLTISDVRERDSGEYQLMFIMNDGVKHLSSAAISLTVTDLQLRMNPVSKGSTDKRVQLTCDSSCTLTSGVLYYWMKNGQHLTYTQSSNMFVLISRNAGRFSCSHDQNLKHPSSSMCVSQRGCWDVTYTSTRVCALDFKDLREEHQFAGRVEYVGNKLRIKDLKISDSGEYRFRIITDLNQYSGSPGVILTVTEGQEVILSCSTNCTLNDKHTYIWYKNGRQVTDGFTKVNKLYLDSVSNEELQQYSCAVGVDNTVFSHYTVTLLLFLPQFLIIAALWMWTSSSASFIVCVNLHKVKIMNSRLSALTLLLLIQGSVTLDRLSVTCSQKSICAVKGSEMTLTCSYSNINIKTVFWFSEKQSTNWRNNNEPKDLTLDSDYSGRVKHQISNSSSTLTISDVRERDSGEYQLMFIMNDGVKHLSSAAVSLTVTDLQLRMNPVSKDPTDERVQLTCNTSCPLASGGHYYWMKNGQRFTYTQSSNMFVLISRNAGSFSCSRYLNLEHRSSSVCVSQSVCWDVTYTSTRVCALVILSCLTTYILNDSHTYIWYKNGRQVTDGFTKVNKLYLDSVSNEELQQYSCAVGGFVTLDQLSVTCSQESICAVKGTEVTLKCFYSNINITTVFWFSEKQSTNWRKNNEPEDLTLDSDYSGRVKHQISSSSSTLTISDVRERDSGEYQLMFIMNDGVKHLRSAAVSLTVTDLQLRMNPVYKDLADESVQLTCDTSCTFTSGVWYYWMKDGQHFTYTQSSNIFDLREEHQFAGRVEYVGNKLRIKDLKISDSGEYQFRIITDLDQYSGSPGVILTVTGTQINSSTSVVSEKDEVILSCSNNCTLKDKHTYIWHKNGRQVTDGFTKVNKLYLDSVSNEELQQYSCAVGDPVNSTVFSHYTVTLLLFLPQFLIIAALWMWSISSVSFIVCVNLHKVKIMNSRLSALILLLLIPGRAALCLLLYVNLHKVKIMNSRLSALILLLLIPVFVTLDQLSVTCSEESICAVKGTEVTLTCFYSNNNIKTVFWFSEKQSTNWRKNNESEDLTLDSDYSGRVKHQISSSSSTLTISDVRERDSGEYQLMFIMNDGVKHLSSAAVSLTVTDLQLRMNPVYKDLADESVQLTCDTSCTFPSGVWYYWMKDGQHFTYTQSSNIFVSHSRNAGSFSCSLYSDDSRPSSSVCVSQSGCWDVTYTSRRVCALVNSTVDISCTYSHPSGHTVNKTFWHYGPSGVFKDLREEHQFAGRVEYVENKLRIKDLKISDSGEYRFRIITDLDQYAGSPGVILTVTGMQTERSPAAVSEEEDVILSCSTKCTLNDNPTYIWYKNGRQVTDGFTKVNKLYLDSVSNEELQQYSCAVGDPASPESSTALLITVIILSALLILTLIGVLWYRRRKNSLAQKHEDTMESEQLGSDMLYENAAALSTVYTQQVHTGSLTLDRLSVTCSQKSICAVKGTEVTLTCSYSNNNITTVFWFSGKQSTNWRKNNEPEDLTLDSDYSGRVKHQISNSSSTLTISDVRERDSGEYQLMFIMNDGVKHLSSAAISLTVTDLQLRMNPVSKGSTDKRVQLTCDSSCTLTSGVLYYWMKNGQHLTYTQSSNMFVLISRNAGRFSCSHDQNLKHPSSSMCVSQRGCWDVTYTSTRVCALDFKDLREEHQFAGRVEYVGNKLRIKDLKISDSGEYRFRIITDLNQYSGSPGVILTVTEGQEVILSCSTNCTLNDKHTYIWYKNGRQVTDGFTKVNKLYLDSVSNEELQQYSCAVGVDNTVFSHYTVTLLLFLPQFLIIAALWMWTSSSASFIVCVNLHKVKIMNSRLSALTLLLLIQGSVTLDRLSVTCSQKSICAVKGSEMTLTCSYSNINIKTVFWFSEKQSTNWRNNNEPKDLTLDSDYSGRVKHQISNSSSTLTISDVRERDSGEYQLMFIMNDGVKHLSSAAVSLTVTDLQLRMNPVSKDPTDERVQLTCNTSCPLASGGHYYWMKNGQRFTYTQSSNMFVLISRNAGSFSCSRYLNLEHRSSSVCVSQSVCWDVTYTSTRVCALVILSCLTTYILNDSHTYIWYKNGRQVTDGFTKVNKLYLDSVSNEELQQYSCAVGGSVTLDRLSVTCSQKSICAVKGSEMTLTCSYSNINIKTVFWFSEKQSTNWRNNNEPKDLTLDSDYSGRVKHQISNSSSTLTISDVRERDSGEYQLMFIMNDGVKHLSSAAVSLTVTDLQLRMNPVSKDPTDERVQLTCNTSCPLASGGHYYWMKNGQRFTYTQSSNMFVLISRNAGSFSCSRYLNLEHRSSSVCVSQSVCWDVTYTSTRVCALVILSCLTTYILNDSHTYIWYKNGRQVTDGFTKVNKLYLDSVSNEELQQYSCAVGGSVTLDRLSVTCSQKSICAVKGSEMTLTCSYSNINIKTVFWFSEKQSTNWRNNNEPKDLTLDSDYSGRVKHQISNSSSTLTISDVRERDSGEYQLMFIMNDGVKHLSSAAVSLTVTDLQLRMNPVSKDPTDERVQLTCNTSCPLASGGHYYWMKNGQRFTYTQSSNMFVLISRNAGSFSCSRYLNLEHRSSSVCVSQSVCWDVTYTSTRVCALVILSCLTTYILNDSHTYIWYKNGRQVTDGFTKVNKLYLDSVSNEELQQYSCAVGVSGDPTVQIPSNPESSTALLITVIILSVLLILTLTGVLW</sequence>
<protein>
    <submittedName>
        <fullName evidence="3">Sialoadhesin-like isoform X1</fullName>
    </submittedName>
</protein>
<dbReference type="InterPro" id="IPR007110">
    <property type="entry name" value="Ig-like_dom"/>
</dbReference>
<comment type="caution">
    <text evidence="3">The sequence shown here is derived from an EMBL/GenBank/DDBJ whole genome shotgun (WGS) entry which is preliminary data.</text>
</comment>
<dbReference type="Pfam" id="PF07686">
    <property type="entry name" value="V-set"/>
    <property type="match status" value="5"/>
</dbReference>
<keyword evidence="1" id="KW-0812">Transmembrane</keyword>
<dbReference type="SMART" id="SM00408">
    <property type="entry name" value="IGc2"/>
    <property type="match status" value="15"/>
</dbReference>
<feature type="transmembrane region" description="Helical" evidence="1">
    <location>
        <begin position="3180"/>
        <end position="3200"/>
    </location>
</feature>
<evidence type="ECO:0000259" key="2">
    <source>
        <dbReference type="PROSITE" id="PS50835"/>
    </source>
</evidence>
<dbReference type="InterPro" id="IPR003599">
    <property type="entry name" value="Ig_sub"/>
</dbReference>
<evidence type="ECO:0000256" key="1">
    <source>
        <dbReference type="SAM" id="Phobius"/>
    </source>
</evidence>
<dbReference type="Proteomes" id="UP000290572">
    <property type="component" value="Unassembled WGS sequence"/>
</dbReference>
<feature type="domain" description="Ig-like" evidence="2">
    <location>
        <begin position="165"/>
        <end position="229"/>
    </location>
</feature>
<feature type="transmembrane region" description="Helical" evidence="1">
    <location>
        <begin position="1907"/>
        <end position="1929"/>
    </location>
</feature>
<feature type="domain" description="Ig-like" evidence="2">
    <location>
        <begin position="1820"/>
        <end position="1911"/>
    </location>
</feature>
<feature type="domain" description="Ig-like" evidence="2">
    <location>
        <begin position="2493"/>
        <end position="2557"/>
    </location>
</feature>
<feature type="domain" description="Ig-like" evidence="2">
    <location>
        <begin position="2080"/>
        <end position="2167"/>
    </location>
</feature>
<dbReference type="Gene3D" id="2.60.40.10">
    <property type="entry name" value="Immunoglobulins"/>
    <property type="match status" value="23"/>
</dbReference>
<feature type="domain" description="Ig-like" evidence="2">
    <location>
        <begin position="3027"/>
        <end position="3091"/>
    </location>
</feature>
<evidence type="ECO:0000313" key="4">
    <source>
        <dbReference type="Proteomes" id="UP000290572"/>
    </source>
</evidence>
<feature type="transmembrane region" description="Helical" evidence="1">
    <location>
        <begin position="1484"/>
        <end position="1505"/>
    </location>
</feature>
<feature type="domain" description="Ig-like" evidence="2">
    <location>
        <begin position="2382"/>
        <end position="2454"/>
    </location>
</feature>
<feature type="domain" description="Ig-like" evidence="2">
    <location>
        <begin position="2916"/>
        <end position="2988"/>
    </location>
</feature>
<feature type="domain" description="Ig-like" evidence="2">
    <location>
        <begin position="1159"/>
        <end position="1231"/>
    </location>
</feature>
<dbReference type="InterPro" id="IPR003598">
    <property type="entry name" value="Ig_sub2"/>
</dbReference>
<feature type="domain" description="Ig-like" evidence="2">
    <location>
        <begin position="1270"/>
        <end position="1338"/>
    </location>
</feature>
<dbReference type="InterPro" id="IPR013106">
    <property type="entry name" value="Ig_V-set"/>
</dbReference>
<dbReference type="PANTHER" id="PTHR46013">
    <property type="entry name" value="VASCULAR CELL ADHESION MOLECULE 1"/>
    <property type="match status" value="1"/>
</dbReference>
<dbReference type="SMART" id="SM00409">
    <property type="entry name" value="IG"/>
    <property type="match status" value="24"/>
</dbReference>
<dbReference type="Pfam" id="PF13927">
    <property type="entry name" value="Ig_3"/>
    <property type="match status" value="4"/>
</dbReference>
<feature type="domain" description="Ig-like" evidence="2">
    <location>
        <begin position="33"/>
        <end position="126"/>
    </location>
</feature>
<feature type="domain" description="Ig-like" evidence="2">
    <location>
        <begin position="330"/>
        <end position="421"/>
    </location>
</feature>
<organism evidence="3 4">
    <name type="scientific">Labeo rohita</name>
    <name type="common">Indian major carp</name>
    <name type="synonym">Cyprinus rohita</name>
    <dbReference type="NCBI Taxonomy" id="84645"/>
    <lineage>
        <taxon>Eukaryota</taxon>
        <taxon>Metazoa</taxon>
        <taxon>Chordata</taxon>
        <taxon>Craniata</taxon>
        <taxon>Vertebrata</taxon>
        <taxon>Euteleostomi</taxon>
        <taxon>Actinopterygii</taxon>
        <taxon>Neopterygii</taxon>
        <taxon>Teleostei</taxon>
        <taxon>Ostariophysi</taxon>
        <taxon>Cypriniformes</taxon>
        <taxon>Cyprinidae</taxon>
        <taxon>Labeoninae</taxon>
        <taxon>Labeonini</taxon>
        <taxon>Labeo</taxon>
    </lineage>
</organism>
<gene>
    <name evidence="3" type="ORF">ROHU_023445</name>
</gene>
<feature type="domain" description="Ig-like" evidence="2">
    <location>
        <begin position="1085"/>
        <end position="1149"/>
    </location>
</feature>
<keyword evidence="1" id="KW-1133">Transmembrane helix</keyword>
<reference evidence="3 4" key="1">
    <citation type="submission" date="2018-03" db="EMBL/GenBank/DDBJ databases">
        <title>Draft genome sequence of Rohu Carp (Labeo rohita).</title>
        <authorList>
            <person name="Das P."/>
            <person name="Kushwaha B."/>
            <person name="Joshi C.G."/>
            <person name="Kumar D."/>
            <person name="Nagpure N.S."/>
            <person name="Sahoo L."/>
            <person name="Das S.P."/>
            <person name="Bit A."/>
            <person name="Patnaik S."/>
            <person name="Meher P.K."/>
            <person name="Jayasankar P."/>
            <person name="Koringa P.G."/>
            <person name="Patel N.V."/>
            <person name="Hinsu A.T."/>
            <person name="Kumar R."/>
            <person name="Pandey M."/>
            <person name="Agarwal S."/>
            <person name="Srivastava S."/>
            <person name="Singh M."/>
            <person name="Iquebal M.A."/>
            <person name="Jaiswal S."/>
            <person name="Angadi U.B."/>
            <person name="Kumar N."/>
            <person name="Raza M."/>
            <person name="Shah T.M."/>
            <person name="Rai A."/>
            <person name="Jena J.K."/>
        </authorList>
    </citation>
    <scope>NUCLEOTIDE SEQUENCE [LARGE SCALE GENOMIC DNA]</scope>
    <source>
        <strain evidence="3">DASCIFA01</strain>
        <tissue evidence="3">Testis</tissue>
    </source>
</reference>
<feature type="domain" description="Ig-like" evidence="2">
    <location>
        <begin position="1003"/>
        <end position="1067"/>
    </location>
</feature>
<feature type="domain" description="Ig-like" evidence="2">
    <location>
        <begin position="2842"/>
        <end position="2906"/>
    </location>
</feature>
<feature type="domain" description="Ig-like" evidence="2">
    <location>
        <begin position="750"/>
        <end position="816"/>
    </location>
</feature>
<dbReference type="PROSITE" id="PS50835">
    <property type="entry name" value="IG_LIKE"/>
    <property type="match status" value="27"/>
</dbReference>
<dbReference type="EMBL" id="QBIY01012587">
    <property type="protein sequence ID" value="RXN22537.1"/>
    <property type="molecule type" value="Genomic_DNA"/>
</dbReference>
<dbReference type="SUPFAM" id="SSF48726">
    <property type="entry name" value="Immunoglobulin"/>
    <property type="match status" value="22"/>
</dbReference>
<dbReference type="InterPro" id="IPR013783">
    <property type="entry name" value="Ig-like_fold"/>
</dbReference>
<feature type="domain" description="Ig-like" evidence="2">
    <location>
        <begin position="3109"/>
        <end position="3170"/>
    </location>
</feature>
<feature type="domain" description="Ig-like" evidence="2">
    <location>
        <begin position="590"/>
        <end position="677"/>
    </location>
</feature>
<feature type="domain" description="Ig-like" evidence="2">
    <location>
        <begin position="2649"/>
        <end position="2721"/>
    </location>
</feature>
<feature type="domain" description="Ig-like" evidence="2">
    <location>
        <begin position="1527"/>
        <end position="1620"/>
    </location>
</feature>
<keyword evidence="4" id="KW-1185">Reference proteome</keyword>
<feature type="domain" description="Ig-like" evidence="2">
    <location>
        <begin position="1992"/>
        <end position="2064"/>
    </location>
</feature>
<feature type="domain" description="Ig-like" evidence="2">
    <location>
        <begin position="892"/>
        <end position="964"/>
    </location>
</feature>
<feature type="domain" description="Ig-like" evidence="2">
    <location>
        <begin position="1353"/>
        <end position="1444"/>
    </location>
</feature>
<dbReference type="PANTHER" id="PTHR46013:SF4">
    <property type="entry name" value="B-CELL RECEPTOR CD22-RELATED"/>
    <property type="match status" value="1"/>
</dbReference>
<feature type="transmembrane region" description="Helical" evidence="1">
    <location>
        <begin position="820"/>
        <end position="839"/>
    </location>
</feature>
<dbReference type="Pfam" id="PF13895">
    <property type="entry name" value="Ig_2"/>
    <property type="match status" value="2"/>
</dbReference>
<feature type="domain" description="Ig-like" evidence="2">
    <location>
        <begin position="2240"/>
        <end position="2306"/>
    </location>
</feature>
<evidence type="ECO:0000313" key="3">
    <source>
        <dbReference type="EMBL" id="RXN22537.1"/>
    </source>
</evidence>
<feature type="transmembrane region" description="Helical" evidence="1">
    <location>
        <begin position="417"/>
        <end position="439"/>
    </location>
</feature>
<feature type="transmembrane region" description="Helical" evidence="1">
    <location>
        <begin position="2308"/>
        <end position="2328"/>
    </location>
</feature>
<feature type="transmembrane region" description="Helical" evidence="1">
    <location>
        <begin position="1445"/>
        <end position="1464"/>
    </location>
</feature>
<dbReference type="SMART" id="SM00406">
    <property type="entry name" value="IGv"/>
    <property type="match status" value="7"/>
</dbReference>
<feature type="domain" description="Ig-like" evidence="2">
    <location>
        <begin position="2575"/>
        <end position="2639"/>
    </location>
</feature>
<dbReference type="InterPro" id="IPR036179">
    <property type="entry name" value="Ig-like_dom_sf"/>
</dbReference>
<feature type="domain" description="Ig-like" evidence="2">
    <location>
        <begin position="502"/>
        <end position="574"/>
    </location>
</feature>
<accession>A0A498N178</accession>
<name>A0A498N178_LABRO</name>